<name>A0A4Z0BS40_9BURK</name>
<gene>
    <name evidence="1" type="ORF">EZ313_20465</name>
</gene>
<comment type="caution">
    <text evidence="1">The sequence shown here is derived from an EMBL/GenBank/DDBJ whole genome shotgun (WGS) entry which is preliminary data.</text>
</comment>
<accession>A0A4Z0BS40</accession>
<proteinExistence type="predicted"/>
<dbReference type="EMBL" id="SMLM01000003">
    <property type="protein sequence ID" value="TFZ00819.1"/>
    <property type="molecule type" value="Genomic_DNA"/>
</dbReference>
<organism evidence="1 2">
    <name type="scientific">Ramlibacter henchirensis</name>
    <dbReference type="NCBI Taxonomy" id="204072"/>
    <lineage>
        <taxon>Bacteria</taxon>
        <taxon>Pseudomonadati</taxon>
        <taxon>Pseudomonadota</taxon>
        <taxon>Betaproteobacteria</taxon>
        <taxon>Burkholderiales</taxon>
        <taxon>Comamonadaceae</taxon>
        <taxon>Ramlibacter</taxon>
    </lineage>
</organism>
<protein>
    <submittedName>
        <fullName evidence="1">SGNH/GDSL hydrolase family protein</fullName>
    </submittedName>
</protein>
<sequence length="232" mass="23825">MGALASLVLGACGGGGGGSAFETAATAPAPQASAFAGSSNIAAWGDSHTTGLPGRADVPGYAALLRQIATGRQVFVGGSAGLTSTQIANLQAADNAHDNWVNVFWYGGNNQTQAATIKADLARSIASLAPGNDRYLVLGVTNQATPAERRGGRDYGDIVQLNADLAAQYGDRFFDVRTHLVGLFDPVNPLDVVDHGDDVVPASLRADGVHLNAAGYTAVARRVLEIIVAKGW</sequence>
<dbReference type="Proteomes" id="UP000298180">
    <property type="component" value="Unassembled WGS sequence"/>
</dbReference>
<keyword evidence="2" id="KW-1185">Reference proteome</keyword>
<dbReference type="CDD" id="cd00229">
    <property type="entry name" value="SGNH_hydrolase"/>
    <property type="match status" value="1"/>
</dbReference>
<dbReference type="GO" id="GO:0016788">
    <property type="term" value="F:hydrolase activity, acting on ester bonds"/>
    <property type="evidence" value="ECO:0007669"/>
    <property type="project" value="UniProtKB-ARBA"/>
</dbReference>
<dbReference type="AlphaFoldDB" id="A0A4Z0BS40"/>
<reference evidence="1 2" key="1">
    <citation type="submission" date="2019-03" db="EMBL/GenBank/DDBJ databases">
        <title>Ramlibacter henchirensis DSM 14656, whole genome shotgun sequence.</title>
        <authorList>
            <person name="Zhang X."/>
            <person name="Feng G."/>
            <person name="Zhu H."/>
        </authorList>
    </citation>
    <scope>NUCLEOTIDE SEQUENCE [LARGE SCALE GENOMIC DNA]</scope>
    <source>
        <strain evidence="1 2">DSM 14656</strain>
    </source>
</reference>
<dbReference type="SUPFAM" id="SSF52266">
    <property type="entry name" value="SGNH hydrolase"/>
    <property type="match status" value="1"/>
</dbReference>
<keyword evidence="1" id="KW-0378">Hydrolase</keyword>
<dbReference type="Gene3D" id="3.40.50.1110">
    <property type="entry name" value="SGNH hydrolase"/>
    <property type="match status" value="1"/>
</dbReference>
<dbReference type="InterPro" id="IPR036514">
    <property type="entry name" value="SGNH_hydro_sf"/>
</dbReference>
<evidence type="ECO:0000313" key="2">
    <source>
        <dbReference type="Proteomes" id="UP000298180"/>
    </source>
</evidence>
<evidence type="ECO:0000313" key="1">
    <source>
        <dbReference type="EMBL" id="TFZ00819.1"/>
    </source>
</evidence>